<gene>
    <name evidence="9" type="primary">menA</name>
    <name evidence="9" type="ORF">NMY3_02391</name>
</gene>
<dbReference type="InterPro" id="IPR044878">
    <property type="entry name" value="UbiA_sf"/>
</dbReference>
<keyword evidence="6 8" id="KW-1133">Transmembrane helix</keyword>
<evidence type="ECO:0000256" key="1">
    <source>
        <dbReference type="ARBA" id="ARBA00004651"/>
    </source>
</evidence>
<reference evidence="10" key="1">
    <citation type="submission" date="2015-10" db="EMBL/GenBank/DDBJ databases">
        <title>Niche specialization of a soil ammonia-oxidizing archaeon, Candidatus Nitrosocosmicus oleophilus.</title>
        <authorList>
            <person name="Jung M.-Y."/>
            <person name="Rhee S.-K."/>
        </authorList>
    </citation>
    <scope>NUCLEOTIDE SEQUENCE [LARGE SCALE GENOMIC DNA]</scope>
    <source>
        <strain evidence="10">MY3</strain>
    </source>
</reference>
<feature type="transmembrane region" description="Helical" evidence="8">
    <location>
        <begin position="175"/>
        <end position="198"/>
    </location>
</feature>
<evidence type="ECO:0000313" key="10">
    <source>
        <dbReference type="Proteomes" id="UP000058925"/>
    </source>
</evidence>
<dbReference type="PANTHER" id="PTHR13929">
    <property type="entry name" value="1,4-DIHYDROXY-2-NAPHTHOATE OCTAPRENYLTRANSFERASE"/>
    <property type="match status" value="1"/>
</dbReference>
<dbReference type="RefSeq" id="WP_196815823.1">
    <property type="nucleotide sequence ID" value="NZ_CP012850.1"/>
</dbReference>
<keyword evidence="5 8" id="KW-0812">Transmembrane</keyword>
<keyword evidence="4 9" id="KW-0808">Transferase</keyword>
<dbReference type="KEGG" id="taa:NMY3_02391"/>
<dbReference type="PANTHER" id="PTHR13929:SF0">
    <property type="entry name" value="UBIA PRENYLTRANSFERASE DOMAIN-CONTAINING PROTEIN 1"/>
    <property type="match status" value="1"/>
</dbReference>
<dbReference type="OrthoDB" id="26687at2157"/>
<feature type="transmembrane region" description="Helical" evidence="8">
    <location>
        <begin position="284"/>
        <end position="309"/>
    </location>
</feature>
<evidence type="ECO:0000256" key="4">
    <source>
        <dbReference type="ARBA" id="ARBA00022679"/>
    </source>
</evidence>
<dbReference type="GeneID" id="60422340"/>
<dbReference type="InterPro" id="IPR026046">
    <property type="entry name" value="UBIAD1"/>
</dbReference>
<feature type="transmembrane region" description="Helical" evidence="8">
    <location>
        <begin position="12"/>
        <end position="34"/>
    </location>
</feature>
<proteinExistence type="predicted"/>
<evidence type="ECO:0000256" key="2">
    <source>
        <dbReference type="ARBA" id="ARBA00004863"/>
    </source>
</evidence>
<evidence type="ECO:0000256" key="6">
    <source>
        <dbReference type="ARBA" id="ARBA00022989"/>
    </source>
</evidence>
<evidence type="ECO:0000313" key="9">
    <source>
        <dbReference type="EMBL" id="ALI36587.1"/>
    </source>
</evidence>
<dbReference type="GO" id="GO:0005886">
    <property type="term" value="C:plasma membrane"/>
    <property type="evidence" value="ECO:0007669"/>
    <property type="project" value="UniProtKB-SubCell"/>
</dbReference>
<feature type="transmembrane region" description="Helical" evidence="8">
    <location>
        <begin position="97"/>
        <end position="115"/>
    </location>
</feature>
<feature type="transmembrane region" description="Helical" evidence="8">
    <location>
        <begin position="149"/>
        <end position="169"/>
    </location>
</feature>
<comment type="pathway">
    <text evidence="2">Quinol/quinone metabolism; menaquinone biosynthesis.</text>
</comment>
<dbReference type="Pfam" id="PF01040">
    <property type="entry name" value="UbiA"/>
    <property type="match status" value="1"/>
</dbReference>
<dbReference type="EC" id="2.5.1.74" evidence="9"/>
<dbReference type="Gene3D" id="1.10.357.140">
    <property type="entry name" value="UbiA prenyltransferase"/>
    <property type="match status" value="1"/>
</dbReference>
<dbReference type="PIRSF" id="PIRSF005355">
    <property type="entry name" value="UBIAD1"/>
    <property type="match status" value="1"/>
</dbReference>
<sequence length="311" mass="35252">MIFKLDIWLRAIRFRFLAASAIAVTCGLALTIWYQPQNFSLIYAILTYIGIFCLHSSVDLLNDYWDFKRGIDLKTRKTKFSGGTGVLPEGLLKPRHVYLAGIGFLILGLMIGGIFVYFKGFVIALILLFAALSIVLYSSKLVNWGLGELFVAAKGALIVVGTFYVQNFSITLESVVLGIITGLLSSLVLFINSVPDIVPDRQMGRKTLAIMIDKRSNRFILMFVVGTIVGIYLLTMVFFSTLINSYYSVIPCILLIPYVVLMLYRFKYFLYNFKRLNNDYYIRIMANTVLFSRFFGISLIIGITFAFLYQT</sequence>
<evidence type="ECO:0000256" key="5">
    <source>
        <dbReference type="ARBA" id="ARBA00022692"/>
    </source>
</evidence>
<dbReference type="AlphaFoldDB" id="A0A654M0A0"/>
<feature type="transmembrane region" description="Helical" evidence="8">
    <location>
        <begin position="219"/>
        <end position="239"/>
    </location>
</feature>
<evidence type="ECO:0000256" key="8">
    <source>
        <dbReference type="SAM" id="Phobius"/>
    </source>
</evidence>
<organism evidence="9 10">
    <name type="scientific">Candidatus Nitrosocosmicus oleophilus</name>
    <dbReference type="NCBI Taxonomy" id="1353260"/>
    <lineage>
        <taxon>Archaea</taxon>
        <taxon>Nitrososphaerota</taxon>
        <taxon>Nitrososphaeria</taxon>
        <taxon>Nitrososphaerales</taxon>
        <taxon>Nitrososphaeraceae</taxon>
        <taxon>Candidatus Nitrosocosmicus</taxon>
    </lineage>
</organism>
<feature type="transmembrane region" description="Helical" evidence="8">
    <location>
        <begin position="245"/>
        <end position="264"/>
    </location>
</feature>
<evidence type="ECO:0000256" key="7">
    <source>
        <dbReference type="ARBA" id="ARBA00023136"/>
    </source>
</evidence>
<accession>A0A654M0A0</accession>
<dbReference type="CDD" id="cd13962">
    <property type="entry name" value="PT_UbiA_UBIAD1"/>
    <property type="match status" value="1"/>
</dbReference>
<comment type="subcellular location">
    <subcellularLocation>
        <location evidence="1">Cell membrane</location>
        <topology evidence="1">Multi-pass membrane protein</topology>
    </subcellularLocation>
</comment>
<feature type="transmembrane region" description="Helical" evidence="8">
    <location>
        <begin position="121"/>
        <end position="137"/>
    </location>
</feature>
<keyword evidence="3" id="KW-0474">Menaquinone biosynthesis</keyword>
<dbReference type="GO" id="GO:0046428">
    <property type="term" value="F:1,4-dihydroxy-2-naphthoate polyprenyltransferase activity"/>
    <property type="evidence" value="ECO:0007669"/>
    <property type="project" value="UniProtKB-EC"/>
</dbReference>
<keyword evidence="10" id="KW-1185">Reference proteome</keyword>
<evidence type="ECO:0000256" key="3">
    <source>
        <dbReference type="ARBA" id="ARBA00022428"/>
    </source>
</evidence>
<dbReference type="UniPathway" id="UPA00079"/>
<dbReference type="EMBL" id="CP012850">
    <property type="protein sequence ID" value="ALI36587.1"/>
    <property type="molecule type" value="Genomic_DNA"/>
</dbReference>
<protein>
    <submittedName>
        <fullName evidence="9">1,4-dihydroxy-2-naphthoate octaprenyltransferase</fullName>
        <ecNumber evidence="9">2.5.1.74</ecNumber>
    </submittedName>
</protein>
<dbReference type="Proteomes" id="UP000058925">
    <property type="component" value="Chromosome"/>
</dbReference>
<dbReference type="InterPro" id="IPR000537">
    <property type="entry name" value="UbiA_prenyltransferase"/>
</dbReference>
<name>A0A654M0A0_9ARCH</name>
<keyword evidence="7 8" id="KW-0472">Membrane</keyword>
<dbReference type="GO" id="GO:0042371">
    <property type="term" value="P:vitamin K biosynthetic process"/>
    <property type="evidence" value="ECO:0007669"/>
    <property type="project" value="TreeGrafter"/>
</dbReference>
<feature type="transmembrane region" description="Helical" evidence="8">
    <location>
        <begin position="40"/>
        <end position="61"/>
    </location>
</feature>
<dbReference type="GO" id="GO:0009234">
    <property type="term" value="P:menaquinone biosynthetic process"/>
    <property type="evidence" value="ECO:0007669"/>
    <property type="project" value="UniProtKB-UniPathway"/>
</dbReference>